<dbReference type="Pfam" id="PF08402">
    <property type="entry name" value="TOBE_2"/>
    <property type="match status" value="1"/>
</dbReference>
<comment type="caution">
    <text evidence="5">The sequence shown here is derived from an EMBL/GenBank/DDBJ whole genome shotgun (WGS) entry which is preliminary data.</text>
</comment>
<evidence type="ECO:0000256" key="2">
    <source>
        <dbReference type="ARBA" id="ARBA00022741"/>
    </source>
</evidence>
<dbReference type="Pfam" id="PF00005">
    <property type="entry name" value="ABC_tran"/>
    <property type="match status" value="1"/>
</dbReference>
<dbReference type="Gene3D" id="2.40.50.100">
    <property type="match status" value="1"/>
</dbReference>
<evidence type="ECO:0000259" key="4">
    <source>
        <dbReference type="PROSITE" id="PS50893"/>
    </source>
</evidence>
<proteinExistence type="predicted"/>
<dbReference type="GO" id="GO:0005524">
    <property type="term" value="F:ATP binding"/>
    <property type="evidence" value="ECO:0007669"/>
    <property type="project" value="UniProtKB-KW"/>
</dbReference>
<dbReference type="InterPro" id="IPR003439">
    <property type="entry name" value="ABC_transporter-like_ATP-bd"/>
</dbReference>
<dbReference type="PANTHER" id="PTHR42781:SF4">
    <property type="entry name" value="SPERMIDINE_PUTRESCINE IMPORT ATP-BINDING PROTEIN POTA"/>
    <property type="match status" value="1"/>
</dbReference>
<dbReference type="EMBL" id="JALBUS010000002">
    <property type="protein sequence ID" value="MDX8416461.1"/>
    <property type="molecule type" value="Genomic_DNA"/>
</dbReference>
<feature type="domain" description="ABC transporter" evidence="4">
    <location>
        <begin position="12"/>
        <end position="242"/>
    </location>
</feature>
<dbReference type="Gene3D" id="3.40.50.300">
    <property type="entry name" value="P-loop containing nucleotide triphosphate hydrolases"/>
    <property type="match status" value="1"/>
</dbReference>
<keyword evidence="2" id="KW-0547">Nucleotide-binding</keyword>
<dbReference type="PROSITE" id="PS50893">
    <property type="entry name" value="ABC_TRANSPORTER_2"/>
    <property type="match status" value="1"/>
</dbReference>
<evidence type="ECO:0000313" key="6">
    <source>
        <dbReference type="Proteomes" id="UP001285244"/>
    </source>
</evidence>
<dbReference type="InterPro" id="IPR003593">
    <property type="entry name" value="AAA+_ATPase"/>
</dbReference>
<dbReference type="InterPro" id="IPR008995">
    <property type="entry name" value="Mo/tungstate-bd_C_term_dom"/>
</dbReference>
<dbReference type="SUPFAM" id="SSF52540">
    <property type="entry name" value="P-loop containing nucleoside triphosphate hydrolases"/>
    <property type="match status" value="1"/>
</dbReference>
<evidence type="ECO:0000313" key="5">
    <source>
        <dbReference type="EMBL" id="MDX8416461.1"/>
    </source>
</evidence>
<dbReference type="SMART" id="SM00382">
    <property type="entry name" value="AAA"/>
    <property type="match status" value="1"/>
</dbReference>
<dbReference type="PANTHER" id="PTHR42781">
    <property type="entry name" value="SPERMIDINE/PUTRESCINE IMPORT ATP-BINDING PROTEIN POTA"/>
    <property type="match status" value="1"/>
</dbReference>
<protein>
    <submittedName>
        <fullName evidence="5">ABC transporter ATP-binding protein</fullName>
    </submittedName>
</protein>
<dbReference type="RefSeq" id="WP_320324796.1">
    <property type="nucleotide sequence ID" value="NZ_JALBUS010000002.1"/>
</dbReference>
<dbReference type="PROSITE" id="PS00211">
    <property type="entry name" value="ABC_TRANSPORTER_1"/>
    <property type="match status" value="1"/>
</dbReference>
<dbReference type="InterPro" id="IPR027417">
    <property type="entry name" value="P-loop_NTPase"/>
</dbReference>
<dbReference type="Proteomes" id="UP001285244">
    <property type="component" value="Unassembled WGS sequence"/>
</dbReference>
<keyword evidence="3 5" id="KW-0067">ATP-binding</keyword>
<accession>A0ABU4WIS5</accession>
<dbReference type="InterPro" id="IPR017871">
    <property type="entry name" value="ABC_transporter-like_CS"/>
</dbReference>
<dbReference type="InterPro" id="IPR013611">
    <property type="entry name" value="Transp-assoc_OB_typ2"/>
</dbReference>
<gene>
    <name evidence="5" type="ORF">MOZ64_01180</name>
</gene>
<evidence type="ECO:0000256" key="3">
    <source>
        <dbReference type="ARBA" id="ARBA00022840"/>
    </source>
</evidence>
<name>A0ABU4WIS5_9FIRM</name>
<dbReference type="SUPFAM" id="SSF50331">
    <property type="entry name" value="MOP-like"/>
    <property type="match status" value="1"/>
</dbReference>
<reference evidence="5 6" key="1">
    <citation type="submission" date="2022-03" db="EMBL/GenBank/DDBJ databases">
        <title>Novel taxa within the pig intestine.</title>
        <authorList>
            <person name="Wylensek D."/>
            <person name="Bishof K."/>
            <person name="Afrizal A."/>
            <person name="Clavel T."/>
        </authorList>
    </citation>
    <scope>NUCLEOTIDE SEQUENCE [LARGE SCALE GENOMIC DNA]</scope>
    <source>
        <strain evidence="5 6">Cla-KB-P134</strain>
    </source>
</reference>
<keyword evidence="6" id="KW-1185">Reference proteome</keyword>
<organism evidence="5 6">
    <name type="scientific">Absicoccus intestinalis</name>
    <dbReference type="NCBI Taxonomy" id="2926319"/>
    <lineage>
        <taxon>Bacteria</taxon>
        <taxon>Bacillati</taxon>
        <taxon>Bacillota</taxon>
        <taxon>Erysipelotrichia</taxon>
        <taxon>Erysipelotrichales</taxon>
        <taxon>Erysipelotrichaceae</taxon>
        <taxon>Absicoccus</taxon>
    </lineage>
</organism>
<evidence type="ECO:0000256" key="1">
    <source>
        <dbReference type="ARBA" id="ARBA00022448"/>
    </source>
</evidence>
<keyword evidence="1" id="KW-0813">Transport</keyword>
<dbReference type="InterPro" id="IPR050093">
    <property type="entry name" value="ABC_SmlMolc_Importer"/>
</dbReference>
<sequence>MLAMTGGLGKRMELKHVTKRYGKNEVVKDVNLTIEKGDFVTILGPSGAGKSTVLKMISGFEDISEGQILVDGKDIVDREANQRNFGMLFQNYALFPHMTVEENIAYPLKIRKIEANQRKEMVENILEVVNLKGYNKRYPKELSGGQQQRVAMARTIVFNPLVLLLDEPMAALDKQLRKQMQREIRKIHQDLGLTTISVTHDQEEALTMANKICVMRDGQICQISTPEDLYEYPNSRFIANFIGESTILDGHILSIDDDQARVKLNDGKIVPVQLGERTSWFHEGQDMYLVLRPERFRMVQADFKGIVLPGFINQSTYVGDAYYLEIESEEGLMLRVQTYARGKYDLRRGAPIKVGFYPKDLIPVAE</sequence>